<dbReference type="EMBL" id="FMAU01000001">
    <property type="protein sequence ID" value="SCB77030.1"/>
    <property type="molecule type" value="Genomic_DNA"/>
</dbReference>
<evidence type="ECO:0008006" key="3">
    <source>
        <dbReference type="Google" id="ProtNLM"/>
    </source>
</evidence>
<name>A0A0V8HR30_9BACI</name>
<evidence type="ECO:0000313" key="2">
    <source>
        <dbReference type="Proteomes" id="UP000181997"/>
    </source>
</evidence>
<reference evidence="2" key="1">
    <citation type="submission" date="2016-08" db="EMBL/GenBank/DDBJ databases">
        <authorList>
            <person name="Varghese N."/>
            <person name="Submissions Spin"/>
        </authorList>
    </citation>
    <scope>NUCLEOTIDE SEQUENCE [LARGE SCALE GENOMIC DNA]</scope>
    <source>
        <strain evidence="2">SGD-1123</strain>
    </source>
</reference>
<accession>A0A0V8HR30</accession>
<dbReference type="RefSeq" id="WP_058297289.1">
    <property type="nucleotide sequence ID" value="NZ_FMAU01000001.1"/>
</dbReference>
<evidence type="ECO:0000313" key="1">
    <source>
        <dbReference type="EMBL" id="SCB77030.1"/>
    </source>
</evidence>
<keyword evidence="2" id="KW-1185">Reference proteome</keyword>
<protein>
    <recommendedName>
        <fullName evidence="3">EcsC protein family protein</fullName>
    </recommendedName>
</protein>
<dbReference type="Proteomes" id="UP000181997">
    <property type="component" value="Unassembled WGS sequence"/>
</dbReference>
<gene>
    <name evidence="1" type="ORF">GA0061094_0390</name>
</gene>
<sequence>MTATNKLELIIEKSLSLPGVKVSREDFLTSVFSKRKDAAQLKEIVEKGPYGAGVTRKEIDNIAKSIIHKRTLTSTSISFGAGLPGGLAMAGTIPGDVIQFYGIAMRLAQELAYLYGHHDLWLEEHLDTERARDKIIVFLGVMFGVGGSTSAIKFLSSSLSKQVLKKLPQKALTKTVYYPIIKKIAGYIGVKLTKETFAEGLSKAIPVVGGVISGSITYSTMRPMGKRLAVTLSETLVMTDEEVKEEFYELRKEFPEIIDVEFEEIEDIEV</sequence>
<proteinExistence type="predicted"/>
<organism evidence="1 2">
    <name type="scientific">[Bacillus] enclensis</name>
    <dbReference type="NCBI Taxonomy" id="1402860"/>
    <lineage>
        <taxon>Bacteria</taxon>
        <taxon>Bacillati</taxon>
        <taxon>Bacillota</taxon>
        <taxon>Bacilli</taxon>
        <taxon>Bacillales</taxon>
        <taxon>Bacillaceae</taxon>
        <taxon>Rossellomorea</taxon>
    </lineage>
</organism>
<dbReference type="OrthoDB" id="306887at2"/>
<dbReference type="AlphaFoldDB" id="A0A0V8HR30"/>